<sequence>MTLGACDAGVKSGYHPGNMSNGEYLLRSIVTLRAPALLGFLLPFIKLAYAQGQKGHHLCGSDAKSAGMEDLAEYLVTHLAHGCV</sequence>
<dbReference type="EMBL" id="CM056813">
    <property type="protein sequence ID" value="KAJ8642121.1"/>
    <property type="molecule type" value="Genomic_DNA"/>
</dbReference>
<protein>
    <submittedName>
        <fullName evidence="1">Uncharacterized protein</fullName>
    </submittedName>
</protein>
<evidence type="ECO:0000313" key="2">
    <source>
        <dbReference type="Proteomes" id="UP001234297"/>
    </source>
</evidence>
<comment type="caution">
    <text evidence="1">The sequence shown here is derived from an EMBL/GenBank/DDBJ whole genome shotgun (WGS) entry which is preliminary data.</text>
</comment>
<accession>A0ACC2M918</accession>
<dbReference type="Proteomes" id="UP001234297">
    <property type="component" value="Chromosome 5"/>
</dbReference>
<keyword evidence="2" id="KW-1185">Reference proteome</keyword>
<proteinExistence type="predicted"/>
<name>A0ACC2M918_PERAE</name>
<evidence type="ECO:0000313" key="1">
    <source>
        <dbReference type="EMBL" id="KAJ8642121.1"/>
    </source>
</evidence>
<gene>
    <name evidence="1" type="ORF">MRB53_018815</name>
</gene>
<organism evidence="1 2">
    <name type="scientific">Persea americana</name>
    <name type="common">Avocado</name>
    <dbReference type="NCBI Taxonomy" id="3435"/>
    <lineage>
        <taxon>Eukaryota</taxon>
        <taxon>Viridiplantae</taxon>
        <taxon>Streptophyta</taxon>
        <taxon>Embryophyta</taxon>
        <taxon>Tracheophyta</taxon>
        <taxon>Spermatophyta</taxon>
        <taxon>Magnoliopsida</taxon>
        <taxon>Magnoliidae</taxon>
        <taxon>Laurales</taxon>
        <taxon>Lauraceae</taxon>
        <taxon>Persea</taxon>
    </lineage>
</organism>
<reference evidence="1 2" key="1">
    <citation type="journal article" date="2022" name="Hortic Res">
        <title>A haplotype resolved chromosomal level avocado genome allows analysis of novel avocado genes.</title>
        <authorList>
            <person name="Nath O."/>
            <person name="Fletcher S.J."/>
            <person name="Hayward A."/>
            <person name="Shaw L.M."/>
            <person name="Masouleh A.K."/>
            <person name="Furtado A."/>
            <person name="Henry R.J."/>
            <person name="Mitter N."/>
        </authorList>
    </citation>
    <scope>NUCLEOTIDE SEQUENCE [LARGE SCALE GENOMIC DNA]</scope>
    <source>
        <strain evidence="2">cv. Hass</strain>
    </source>
</reference>